<dbReference type="AlphaFoldDB" id="A0A835WMG2"/>
<evidence type="ECO:0000313" key="4">
    <source>
        <dbReference type="Proteomes" id="UP000613740"/>
    </source>
</evidence>
<dbReference type="Proteomes" id="UP000613740">
    <property type="component" value="Unassembled WGS sequence"/>
</dbReference>
<feature type="signal peptide" evidence="2">
    <location>
        <begin position="1"/>
        <end position="18"/>
    </location>
</feature>
<proteinExistence type="inferred from homology"/>
<dbReference type="OrthoDB" id="6424451at2759"/>
<keyword evidence="4" id="KW-1185">Reference proteome</keyword>
<sequence>MFCAVLTLLALTSPLCVKEDGPPDFCHDLDCPKYTVKDSSLGPDVELRSYEAGVWVSTNIKGVRYDKAVGTGFMRLFAYISGANEDMKKIPMTAPVRVELTPGQGPFCEDHFKVSFFVPFDMQESGPPAPVDSTVFVDPAPAADYYVLSYPGRTNEKEIIDKATSLVRALDDQMLPYDFTSFFAAGYDSPFRIFNRHNEVWVAAGAELAAAQAEAKQA</sequence>
<evidence type="ECO:0000256" key="1">
    <source>
        <dbReference type="ARBA" id="ARBA00009817"/>
    </source>
</evidence>
<organism evidence="3 4">
    <name type="scientific">Chlamydomonas schloesseri</name>
    <dbReference type="NCBI Taxonomy" id="2026947"/>
    <lineage>
        <taxon>Eukaryota</taxon>
        <taxon>Viridiplantae</taxon>
        <taxon>Chlorophyta</taxon>
        <taxon>core chlorophytes</taxon>
        <taxon>Chlorophyceae</taxon>
        <taxon>CS clade</taxon>
        <taxon>Chlamydomonadales</taxon>
        <taxon>Chlamydomonadaceae</taxon>
        <taxon>Chlamydomonas</taxon>
    </lineage>
</organism>
<gene>
    <name evidence="3" type="ORF">HYH02_000032</name>
</gene>
<dbReference type="Pfam" id="PF04832">
    <property type="entry name" value="SOUL"/>
    <property type="match status" value="1"/>
</dbReference>
<dbReference type="SUPFAM" id="SSF55136">
    <property type="entry name" value="Probable bacterial effector-binding domain"/>
    <property type="match status" value="1"/>
</dbReference>
<dbReference type="PANTHER" id="PTHR11220">
    <property type="entry name" value="HEME-BINDING PROTEIN-RELATED"/>
    <property type="match status" value="1"/>
</dbReference>
<dbReference type="Gene3D" id="3.20.80.10">
    <property type="entry name" value="Regulatory factor, effector binding domain"/>
    <property type="match status" value="1"/>
</dbReference>
<feature type="chain" id="PRO_5032665839" description="SOUL heme-binding protein" evidence="2">
    <location>
        <begin position="19"/>
        <end position="218"/>
    </location>
</feature>
<dbReference type="InterPro" id="IPR011256">
    <property type="entry name" value="Reg_factor_effector_dom_sf"/>
</dbReference>
<accession>A0A835WMG2</accession>
<keyword evidence="2" id="KW-0732">Signal</keyword>
<comment type="caution">
    <text evidence="3">The sequence shown here is derived from an EMBL/GenBank/DDBJ whole genome shotgun (WGS) entry which is preliminary data.</text>
</comment>
<evidence type="ECO:0000313" key="3">
    <source>
        <dbReference type="EMBL" id="KAG2449928.1"/>
    </source>
</evidence>
<evidence type="ECO:0000256" key="2">
    <source>
        <dbReference type="SAM" id="SignalP"/>
    </source>
</evidence>
<name>A0A835WMG2_9CHLO</name>
<reference evidence="3" key="1">
    <citation type="journal article" date="2020" name="bioRxiv">
        <title>Comparative genomics of Chlamydomonas.</title>
        <authorList>
            <person name="Craig R.J."/>
            <person name="Hasan A.R."/>
            <person name="Ness R.W."/>
            <person name="Keightley P.D."/>
        </authorList>
    </citation>
    <scope>NUCLEOTIDE SEQUENCE</scope>
    <source>
        <strain evidence="3">CCAP 11/173</strain>
    </source>
</reference>
<evidence type="ECO:0008006" key="5">
    <source>
        <dbReference type="Google" id="ProtNLM"/>
    </source>
</evidence>
<dbReference type="EMBL" id="JAEHOD010000012">
    <property type="protein sequence ID" value="KAG2449928.1"/>
    <property type="molecule type" value="Genomic_DNA"/>
</dbReference>
<dbReference type="PANTHER" id="PTHR11220:SF1">
    <property type="entry name" value="HEME-BINDING PROTEIN 2"/>
    <property type="match status" value="1"/>
</dbReference>
<dbReference type="FunFam" id="3.20.80.10:FF:000002">
    <property type="entry name" value="Heme-binding protein 2"/>
    <property type="match status" value="1"/>
</dbReference>
<protein>
    <recommendedName>
        <fullName evidence="5">SOUL heme-binding protein</fullName>
    </recommendedName>
</protein>
<dbReference type="InterPro" id="IPR006917">
    <property type="entry name" value="SOUL_heme-bd"/>
</dbReference>
<comment type="similarity">
    <text evidence="1">Belongs to the HEBP family.</text>
</comment>